<accession>A0A1B6NPA3</accession>
<proteinExistence type="predicted"/>
<organism evidence="1">
    <name type="scientific">marine sediment metagenome</name>
    <dbReference type="NCBI Taxonomy" id="412755"/>
    <lineage>
        <taxon>unclassified sequences</taxon>
        <taxon>metagenomes</taxon>
        <taxon>ecological metagenomes</taxon>
    </lineage>
</organism>
<evidence type="ECO:0000313" key="1">
    <source>
        <dbReference type="EMBL" id="KTF05204.1"/>
    </source>
</evidence>
<dbReference type="AlphaFoldDB" id="A0A1B6NPA3"/>
<name>A0A1B6NPA3_9ZZZZ</name>
<reference evidence="1" key="1">
    <citation type="submission" date="2013-11" db="EMBL/GenBank/DDBJ databases">
        <title>Microbial diversity, functional groups and degradation webs in Northern and Southern Mediterranean and Red Sea marine crude oil polluted sites.</title>
        <authorList>
            <person name="Daffonchio D."/>
            <person name="Mapelli F."/>
            <person name="Ferrer M."/>
            <person name="Richter M."/>
            <person name="Cherif A."/>
            <person name="Malkawi H.I."/>
            <person name="Yakimov M.M."/>
            <person name="Abdel-Fattah Y.R."/>
            <person name="Blaghen M."/>
            <person name="Golyshin P.N."/>
            <person name="Kalogerakis N."/>
            <person name="Boon N."/>
            <person name="Magagnini M."/>
            <person name="Fava F."/>
        </authorList>
    </citation>
    <scope>NUCLEOTIDE SEQUENCE</scope>
</reference>
<gene>
    <name evidence="1" type="ORF">MGSAQ_003297</name>
</gene>
<protein>
    <submittedName>
        <fullName evidence="1">Uncharacterized protein</fullName>
    </submittedName>
</protein>
<comment type="caution">
    <text evidence="1">The sequence shown here is derived from an EMBL/GenBank/DDBJ whole genome shotgun (WGS) entry which is preliminary data.</text>
</comment>
<sequence length="43" mass="5012">MLKIEHDGHSLERVGQQWRQSGQNTVLAIKPDVQFSHWQRAKA</sequence>
<dbReference type="EMBL" id="AYSL01001936">
    <property type="protein sequence ID" value="KTF05204.1"/>
    <property type="molecule type" value="Genomic_DNA"/>
</dbReference>